<comment type="caution">
    <text evidence="1">The sequence shown here is derived from an EMBL/GenBank/DDBJ whole genome shotgun (WGS) entry which is preliminary data.</text>
</comment>
<protein>
    <submittedName>
        <fullName evidence="1">HAD-IA family hydrolase</fullName>
    </submittedName>
</protein>
<name>A0A9D2SBG8_9FIRM</name>
<dbReference type="GO" id="GO:0006281">
    <property type="term" value="P:DNA repair"/>
    <property type="evidence" value="ECO:0007669"/>
    <property type="project" value="TreeGrafter"/>
</dbReference>
<dbReference type="InterPro" id="IPR050155">
    <property type="entry name" value="HAD-like_hydrolase_sf"/>
</dbReference>
<dbReference type="SFLD" id="SFLDG01129">
    <property type="entry name" value="C1.5:_HAD__Beta-PGM__Phosphata"/>
    <property type="match status" value="1"/>
</dbReference>
<accession>A0A9D2SBG8</accession>
<proteinExistence type="predicted"/>
<dbReference type="SFLD" id="SFLDS00003">
    <property type="entry name" value="Haloacid_Dehalogenase"/>
    <property type="match status" value="1"/>
</dbReference>
<dbReference type="PANTHER" id="PTHR43434">
    <property type="entry name" value="PHOSPHOGLYCOLATE PHOSPHATASE"/>
    <property type="match status" value="1"/>
</dbReference>
<dbReference type="Gene3D" id="3.40.50.1000">
    <property type="entry name" value="HAD superfamily/HAD-like"/>
    <property type="match status" value="1"/>
</dbReference>
<dbReference type="EMBL" id="DWXO01000061">
    <property type="protein sequence ID" value="HJB80571.1"/>
    <property type="molecule type" value="Genomic_DNA"/>
</dbReference>
<dbReference type="InterPro" id="IPR036412">
    <property type="entry name" value="HAD-like_sf"/>
</dbReference>
<sequence length="218" mass="23485">MGFQGVFFDFDYTLGDATDAIVAGFRYGFGQMGLPEPEREAVRHTVGMTLEDGYTALTGDQRPEQRALFRKLYTEKAAPLQVEVTRLFPGAAELLAALKGAGIPAGVVSTKRTDTLTAVLEARGVRQYLVSLTGGDKVDRPKPDPQGLLAALKELGLKPEEVLYCGDTLIDAETAHRAGTRFCAVLNGTTTRQDFEASGLPLDHVAENLGDLKAWLGL</sequence>
<dbReference type="InterPro" id="IPR023214">
    <property type="entry name" value="HAD_sf"/>
</dbReference>
<reference evidence="1" key="1">
    <citation type="journal article" date="2021" name="PeerJ">
        <title>Extensive microbial diversity within the chicken gut microbiome revealed by metagenomics and culture.</title>
        <authorList>
            <person name="Gilroy R."/>
            <person name="Ravi A."/>
            <person name="Getino M."/>
            <person name="Pursley I."/>
            <person name="Horton D.L."/>
            <person name="Alikhan N.F."/>
            <person name="Baker D."/>
            <person name="Gharbi K."/>
            <person name="Hall N."/>
            <person name="Watson M."/>
            <person name="Adriaenssens E.M."/>
            <person name="Foster-Nyarko E."/>
            <person name="Jarju S."/>
            <person name="Secka A."/>
            <person name="Antonio M."/>
            <person name="Oren A."/>
            <person name="Chaudhuri R.R."/>
            <person name="La Ragione R."/>
            <person name="Hildebrand F."/>
            <person name="Pallen M.J."/>
        </authorList>
    </citation>
    <scope>NUCLEOTIDE SEQUENCE</scope>
    <source>
        <strain evidence="1">CHK192-8294</strain>
    </source>
</reference>
<evidence type="ECO:0000313" key="2">
    <source>
        <dbReference type="Proteomes" id="UP000823921"/>
    </source>
</evidence>
<dbReference type="NCBIfam" id="TIGR01549">
    <property type="entry name" value="HAD-SF-IA-v1"/>
    <property type="match status" value="1"/>
</dbReference>
<dbReference type="PANTHER" id="PTHR43434:SF1">
    <property type="entry name" value="PHOSPHOGLYCOLATE PHOSPHATASE"/>
    <property type="match status" value="1"/>
</dbReference>
<dbReference type="InterPro" id="IPR006439">
    <property type="entry name" value="HAD-SF_hydro_IA"/>
</dbReference>
<dbReference type="Proteomes" id="UP000823921">
    <property type="component" value="Unassembled WGS sequence"/>
</dbReference>
<dbReference type="AlphaFoldDB" id="A0A9D2SBG8"/>
<dbReference type="Pfam" id="PF13419">
    <property type="entry name" value="HAD_2"/>
    <property type="match status" value="1"/>
</dbReference>
<dbReference type="SUPFAM" id="SSF56784">
    <property type="entry name" value="HAD-like"/>
    <property type="match status" value="1"/>
</dbReference>
<keyword evidence="1" id="KW-0378">Hydrolase</keyword>
<dbReference type="GO" id="GO:0008967">
    <property type="term" value="F:phosphoglycolate phosphatase activity"/>
    <property type="evidence" value="ECO:0007669"/>
    <property type="project" value="TreeGrafter"/>
</dbReference>
<dbReference type="InterPro" id="IPR041492">
    <property type="entry name" value="HAD_2"/>
</dbReference>
<dbReference type="Gene3D" id="1.10.150.240">
    <property type="entry name" value="Putative phosphatase, domain 2"/>
    <property type="match status" value="1"/>
</dbReference>
<dbReference type="InterPro" id="IPR023198">
    <property type="entry name" value="PGP-like_dom2"/>
</dbReference>
<evidence type="ECO:0000313" key="1">
    <source>
        <dbReference type="EMBL" id="HJB80571.1"/>
    </source>
</evidence>
<reference evidence="1" key="2">
    <citation type="submission" date="2021-04" db="EMBL/GenBank/DDBJ databases">
        <authorList>
            <person name="Gilroy R."/>
        </authorList>
    </citation>
    <scope>NUCLEOTIDE SEQUENCE</scope>
    <source>
        <strain evidence="1">CHK192-8294</strain>
    </source>
</reference>
<gene>
    <name evidence="1" type="ORF">H9712_06280</name>
</gene>
<organism evidence="1 2">
    <name type="scientific">Candidatus Flavonifractor intestinigallinarum</name>
    <dbReference type="NCBI Taxonomy" id="2838586"/>
    <lineage>
        <taxon>Bacteria</taxon>
        <taxon>Bacillati</taxon>
        <taxon>Bacillota</taxon>
        <taxon>Clostridia</taxon>
        <taxon>Eubacteriales</taxon>
        <taxon>Oscillospiraceae</taxon>
        <taxon>Flavonifractor</taxon>
    </lineage>
</organism>